<name>A0A9P4NEJ3_9PEZI</name>
<accession>A0A9P4NEJ3</accession>
<keyword evidence="2" id="KW-1185">Reference proteome</keyword>
<dbReference type="EMBL" id="MU007135">
    <property type="protein sequence ID" value="KAF2417677.1"/>
    <property type="molecule type" value="Genomic_DNA"/>
</dbReference>
<gene>
    <name evidence="1" type="ORF">EJ08DRAFT_684027</name>
</gene>
<reference evidence="1" key="1">
    <citation type="journal article" date="2020" name="Stud. Mycol.">
        <title>101 Dothideomycetes genomes: a test case for predicting lifestyles and emergence of pathogens.</title>
        <authorList>
            <person name="Haridas S."/>
            <person name="Albert R."/>
            <person name="Binder M."/>
            <person name="Bloem J."/>
            <person name="Labutti K."/>
            <person name="Salamov A."/>
            <person name="Andreopoulos B."/>
            <person name="Baker S."/>
            <person name="Barry K."/>
            <person name="Bills G."/>
            <person name="Bluhm B."/>
            <person name="Cannon C."/>
            <person name="Castanera R."/>
            <person name="Culley D."/>
            <person name="Daum C."/>
            <person name="Ezra D."/>
            <person name="Gonzalez J."/>
            <person name="Henrissat B."/>
            <person name="Kuo A."/>
            <person name="Liang C."/>
            <person name="Lipzen A."/>
            <person name="Lutzoni F."/>
            <person name="Magnuson J."/>
            <person name="Mondo S."/>
            <person name="Nolan M."/>
            <person name="Ohm R."/>
            <person name="Pangilinan J."/>
            <person name="Park H.-J."/>
            <person name="Ramirez L."/>
            <person name="Alfaro M."/>
            <person name="Sun H."/>
            <person name="Tritt A."/>
            <person name="Yoshinaga Y."/>
            <person name="Zwiers L.-H."/>
            <person name="Turgeon B."/>
            <person name="Goodwin S."/>
            <person name="Spatafora J."/>
            <person name="Crous P."/>
            <person name="Grigoriev I."/>
        </authorList>
    </citation>
    <scope>NUCLEOTIDE SEQUENCE</scope>
    <source>
        <strain evidence="1">CBS 130266</strain>
    </source>
</reference>
<sequence>MAPQQSRTFLPYSDGIEPEALRIGGLYLNPLDPHIGLESQRFEYREDLGPDEYESNIRKYAWKERRDDRGFSLDFELSNSNSMGVNFSEWLKFNGEHNKTSKATLVGKSGRRLQIRKPEKFLKDEVIKQNEVQEWIRTHASICFKGKFGHHKWKCPEIWMCTGVQLVTGGDVQTGNSKGSKIGGGAGGDPGPLVGAPPGVLKVGVEGSHENSETIGTDFGYDDERVWAAQFMEISIEYGNEEDPALTEKEKRSLPRTILNLNLQQIEDLAARGIRSGVKEDQKASTTPCLVGRVTVKETLDDDDEGEEACPDLVVSDIPYVMAAHDVHWDMYKECSMYLDVAAARKRSQSPGPATVGAERG</sequence>
<evidence type="ECO:0000313" key="1">
    <source>
        <dbReference type="EMBL" id="KAF2417677.1"/>
    </source>
</evidence>
<dbReference type="AlphaFoldDB" id="A0A9P4NEJ3"/>
<dbReference type="Proteomes" id="UP000800235">
    <property type="component" value="Unassembled WGS sequence"/>
</dbReference>
<proteinExistence type="predicted"/>
<comment type="caution">
    <text evidence="1">The sequence shown here is derived from an EMBL/GenBank/DDBJ whole genome shotgun (WGS) entry which is preliminary data.</text>
</comment>
<dbReference type="OrthoDB" id="4670414at2759"/>
<evidence type="ECO:0000313" key="2">
    <source>
        <dbReference type="Proteomes" id="UP000800235"/>
    </source>
</evidence>
<protein>
    <submittedName>
        <fullName evidence="1">Uncharacterized protein</fullName>
    </submittedName>
</protein>
<organism evidence="1 2">
    <name type="scientific">Tothia fuscella</name>
    <dbReference type="NCBI Taxonomy" id="1048955"/>
    <lineage>
        <taxon>Eukaryota</taxon>
        <taxon>Fungi</taxon>
        <taxon>Dikarya</taxon>
        <taxon>Ascomycota</taxon>
        <taxon>Pezizomycotina</taxon>
        <taxon>Dothideomycetes</taxon>
        <taxon>Pleosporomycetidae</taxon>
        <taxon>Venturiales</taxon>
        <taxon>Cylindrosympodiaceae</taxon>
        <taxon>Tothia</taxon>
    </lineage>
</organism>